<dbReference type="CDD" id="cd17541">
    <property type="entry name" value="REC_CheB-like"/>
    <property type="match status" value="1"/>
</dbReference>
<proteinExistence type="predicted"/>
<dbReference type="GO" id="GO:0005737">
    <property type="term" value="C:cytoplasm"/>
    <property type="evidence" value="ECO:0007669"/>
    <property type="project" value="InterPro"/>
</dbReference>
<dbReference type="InterPro" id="IPR001789">
    <property type="entry name" value="Sig_transdc_resp-reg_receiver"/>
</dbReference>
<feature type="modified residue" description="4-aspartylphosphate" evidence="6">
    <location>
        <position position="67"/>
    </location>
</feature>
<dbReference type="InterPro" id="IPR035909">
    <property type="entry name" value="CheB_C"/>
</dbReference>
<sequence>MVGVADAGRGRPRPIRVLLVDDSLVARTVLARLLEGRPEFEIAGAAPTADQAIRFLSSHDIDIVVLDVEMPGKDGLTALPEILEASHGARVLIVSSAAEAGASATVRALTLGAADTLLKPTAGNFAGEFSHKFIDALLRIGHANHQVQRPDRKAADAAPRPAPVPIVALRPTRSGRVACLAIGASTGGLHALSAFLRGLSRDFRAPILITQHLPPPFMPYFAAQLRDIAGRPTAVAAEGTPLVAGEMLVAPGEGHIRLVRSGARVLVTIDPAPAPSRCMPSVDPMFAAVAELFGAEGVGVVLTGMGRDGTIGAEAMVAAGAEILAQDSASSVVWGMPGSVAQAGLASLVMPPEELARHVCHRSAGGAWK</sequence>
<dbReference type="PANTHER" id="PTHR42872">
    <property type="entry name" value="PROTEIN-GLUTAMATE METHYLESTERASE/PROTEIN-GLUTAMINE GLUTAMINASE"/>
    <property type="match status" value="1"/>
</dbReference>
<dbReference type="PIRSF" id="PIRSF000876">
    <property type="entry name" value="RR_chemtxs_CheB"/>
    <property type="match status" value="1"/>
</dbReference>
<dbReference type="PANTHER" id="PTHR42872:SF3">
    <property type="entry name" value="PROTEIN-GLUTAMATE METHYLESTERASE_PROTEIN-GLUTAMINE GLUTAMINASE 1"/>
    <property type="match status" value="1"/>
</dbReference>
<keyword evidence="10" id="KW-1185">Reference proteome</keyword>
<dbReference type="OrthoDB" id="9793421at2"/>
<dbReference type="AlphaFoldDB" id="A0A1T4ZZ31"/>
<evidence type="ECO:0000259" key="8">
    <source>
        <dbReference type="PROSITE" id="PS50122"/>
    </source>
</evidence>
<dbReference type="Gene3D" id="3.40.50.2300">
    <property type="match status" value="1"/>
</dbReference>
<comment type="catalytic activity">
    <reaction evidence="4">
        <text>[protein]-L-glutamate 5-O-methyl ester + H2O = L-glutamyl-[protein] + methanol + H(+)</text>
        <dbReference type="Rhea" id="RHEA:23236"/>
        <dbReference type="Rhea" id="RHEA-COMP:10208"/>
        <dbReference type="Rhea" id="RHEA-COMP:10311"/>
        <dbReference type="ChEBI" id="CHEBI:15377"/>
        <dbReference type="ChEBI" id="CHEBI:15378"/>
        <dbReference type="ChEBI" id="CHEBI:17790"/>
        <dbReference type="ChEBI" id="CHEBI:29973"/>
        <dbReference type="ChEBI" id="CHEBI:82795"/>
        <dbReference type="EC" id="3.1.1.61"/>
    </reaction>
</comment>
<dbReference type="InterPro" id="IPR000673">
    <property type="entry name" value="Sig_transdc_resp-reg_Me-estase"/>
</dbReference>
<dbReference type="RefSeq" id="WP_079646319.1">
    <property type="nucleotide sequence ID" value="NZ_FUYM01000001.1"/>
</dbReference>
<feature type="active site" evidence="5">
    <location>
        <position position="185"/>
    </location>
</feature>
<protein>
    <recommendedName>
        <fullName evidence="3">protein-glutamate methylesterase</fullName>
        <ecNumber evidence="3">3.1.1.61</ecNumber>
    </recommendedName>
</protein>
<dbReference type="InterPro" id="IPR008248">
    <property type="entry name" value="CheB-like"/>
</dbReference>
<dbReference type="GO" id="GO:0006935">
    <property type="term" value="P:chemotaxis"/>
    <property type="evidence" value="ECO:0007669"/>
    <property type="project" value="UniProtKB-UniRule"/>
</dbReference>
<dbReference type="EMBL" id="FUYM01000001">
    <property type="protein sequence ID" value="SKB27633.1"/>
    <property type="molecule type" value="Genomic_DNA"/>
</dbReference>
<feature type="domain" description="CheB-type methylesterase" evidence="8">
    <location>
        <begin position="180"/>
        <end position="356"/>
    </location>
</feature>
<dbReference type="SUPFAM" id="SSF52738">
    <property type="entry name" value="Methylesterase CheB, C-terminal domain"/>
    <property type="match status" value="1"/>
</dbReference>
<dbReference type="PROSITE" id="PS50110">
    <property type="entry name" value="RESPONSE_REGULATORY"/>
    <property type="match status" value="1"/>
</dbReference>
<keyword evidence="6" id="KW-0597">Phosphoprotein</keyword>
<dbReference type="Pfam" id="PF00072">
    <property type="entry name" value="Response_reg"/>
    <property type="match status" value="1"/>
</dbReference>
<name>A0A1T4ZZ31_9SPHN</name>
<dbReference type="EC" id="3.1.1.61" evidence="3"/>
<dbReference type="InterPro" id="IPR011006">
    <property type="entry name" value="CheY-like_superfamily"/>
</dbReference>
<dbReference type="GO" id="GO:0008984">
    <property type="term" value="F:protein-glutamate methylesterase activity"/>
    <property type="evidence" value="ECO:0007669"/>
    <property type="project" value="UniProtKB-EC"/>
</dbReference>
<evidence type="ECO:0000256" key="3">
    <source>
        <dbReference type="ARBA" id="ARBA00039140"/>
    </source>
</evidence>
<keyword evidence="2 5" id="KW-0378">Hydrolase</keyword>
<evidence type="ECO:0000259" key="7">
    <source>
        <dbReference type="PROSITE" id="PS50110"/>
    </source>
</evidence>
<feature type="active site" evidence="5">
    <location>
        <position position="212"/>
    </location>
</feature>
<feature type="active site" evidence="5">
    <location>
        <position position="308"/>
    </location>
</feature>
<dbReference type="STRING" id="439228.SAMN06295920_101365"/>
<accession>A0A1T4ZZ31</accession>
<dbReference type="Gene3D" id="3.40.50.180">
    <property type="entry name" value="Methylesterase CheB, C-terminal domain"/>
    <property type="match status" value="1"/>
</dbReference>
<evidence type="ECO:0000313" key="10">
    <source>
        <dbReference type="Proteomes" id="UP000189818"/>
    </source>
</evidence>
<evidence type="ECO:0000256" key="2">
    <source>
        <dbReference type="ARBA" id="ARBA00022801"/>
    </source>
</evidence>
<evidence type="ECO:0000256" key="5">
    <source>
        <dbReference type="PROSITE-ProRule" id="PRU00050"/>
    </source>
</evidence>
<dbReference type="GO" id="GO:0000156">
    <property type="term" value="F:phosphorelay response regulator activity"/>
    <property type="evidence" value="ECO:0007669"/>
    <property type="project" value="InterPro"/>
</dbReference>
<dbReference type="PROSITE" id="PS50122">
    <property type="entry name" value="CHEB"/>
    <property type="match status" value="1"/>
</dbReference>
<evidence type="ECO:0000256" key="4">
    <source>
        <dbReference type="ARBA" id="ARBA00048267"/>
    </source>
</evidence>
<dbReference type="SMART" id="SM00448">
    <property type="entry name" value="REC"/>
    <property type="match status" value="1"/>
</dbReference>
<evidence type="ECO:0000256" key="1">
    <source>
        <dbReference type="ARBA" id="ARBA00022500"/>
    </source>
</evidence>
<gene>
    <name evidence="9" type="ORF">SAMN06295920_101365</name>
</gene>
<keyword evidence="1 5" id="KW-0145">Chemotaxis</keyword>
<evidence type="ECO:0000256" key="6">
    <source>
        <dbReference type="PROSITE-ProRule" id="PRU00169"/>
    </source>
</evidence>
<dbReference type="Proteomes" id="UP000189818">
    <property type="component" value="Unassembled WGS sequence"/>
</dbReference>
<organism evidence="9 10">
    <name type="scientific">Rhizorhabdus histidinilytica</name>
    <dbReference type="NCBI Taxonomy" id="439228"/>
    <lineage>
        <taxon>Bacteria</taxon>
        <taxon>Pseudomonadati</taxon>
        <taxon>Pseudomonadota</taxon>
        <taxon>Alphaproteobacteria</taxon>
        <taxon>Sphingomonadales</taxon>
        <taxon>Sphingomonadaceae</taxon>
        <taxon>Rhizorhabdus</taxon>
    </lineage>
</organism>
<dbReference type="CDD" id="cd16432">
    <property type="entry name" value="CheB_Rec"/>
    <property type="match status" value="1"/>
</dbReference>
<feature type="domain" description="Response regulatory" evidence="7">
    <location>
        <begin position="16"/>
        <end position="134"/>
    </location>
</feature>
<evidence type="ECO:0000313" key="9">
    <source>
        <dbReference type="EMBL" id="SKB27633.1"/>
    </source>
</evidence>
<dbReference type="SUPFAM" id="SSF52172">
    <property type="entry name" value="CheY-like"/>
    <property type="match status" value="1"/>
</dbReference>
<reference evidence="10" key="1">
    <citation type="submission" date="2017-02" db="EMBL/GenBank/DDBJ databases">
        <authorList>
            <person name="Varghese N."/>
            <person name="Submissions S."/>
        </authorList>
    </citation>
    <scope>NUCLEOTIDE SEQUENCE [LARGE SCALE GENOMIC DNA]</scope>
    <source>
        <strain evidence="10">UM2</strain>
    </source>
</reference>
<dbReference type="Pfam" id="PF01339">
    <property type="entry name" value="CheB_methylest"/>
    <property type="match status" value="1"/>
</dbReference>
<dbReference type="NCBIfam" id="NF001965">
    <property type="entry name" value="PRK00742.1"/>
    <property type="match status" value="1"/>
</dbReference>